<dbReference type="HOGENOM" id="CLU_076697_0_0_1"/>
<dbReference type="RefSeq" id="XP_003958990.1">
    <property type="nucleotide sequence ID" value="XM_003958941.1"/>
</dbReference>
<gene>
    <name evidence="1" type="primary">KAFR0I00740</name>
    <name evidence="1" type="ORF">KAFR_0I00740</name>
</gene>
<evidence type="ECO:0008006" key="3">
    <source>
        <dbReference type="Google" id="ProtNLM"/>
    </source>
</evidence>
<accession>H2AZQ5</accession>
<dbReference type="EMBL" id="HE650829">
    <property type="protein sequence ID" value="CCF59855.1"/>
    <property type="molecule type" value="Genomic_DNA"/>
</dbReference>
<evidence type="ECO:0000313" key="2">
    <source>
        <dbReference type="Proteomes" id="UP000005220"/>
    </source>
</evidence>
<proteinExistence type="predicted"/>
<name>H2AZQ5_KAZAF</name>
<dbReference type="InterPro" id="IPR024621">
    <property type="entry name" value="Mba1"/>
</dbReference>
<dbReference type="OrthoDB" id="19619at2759"/>
<reference evidence="1 2" key="1">
    <citation type="journal article" date="2011" name="Proc. Natl. Acad. Sci. U.S.A.">
        <title>Evolutionary erosion of yeast sex chromosomes by mating-type switching accidents.</title>
        <authorList>
            <person name="Gordon J.L."/>
            <person name="Armisen D."/>
            <person name="Proux-Wera E."/>
            <person name="Oheigeartaigh S.S."/>
            <person name="Byrne K.P."/>
            <person name="Wolfe K.H."/>
        </authorList>
    </citation>
    <scope>NUCLEOTIDE SEQUENCE [LARGE SCALE GENOMIC DNA]</scope>
    <source>
        <strain evidence="2">ATCC 22294 / BCRC 22015 / CBS 2517 / CECT 1963 / NBRC 1671 / NRRL Y-8276</strain>
    </source>
</reference>
<dbReference type="KEGG" id="kaf:KAFR_0I00740"/>
<dbReference type="GO" id="GO:0097177">
    <property type="term" value="F:mitochondrial ribosome binding"/>
    <property type="evidence" value="ECO:0007669"/>
    <property type="project" value="EnsemblFungi"/>
</dbReference>
<sequence length="274" mass="31729">MNLLCFTRRSTSSLWQVASRRPLFPALAVPQRGFTTKRNEEEGQQFNPRLLGITSEVFIPTSYRNLPSFFSHPIVVCNSLIRRLYVLGFNTVKIALFRSQTGVKPSFLLWKNKAIETYIQVNKAFASKSIKSMRLQLSVWVEESLASRISHLPKNMSLDWQIKKFNKVPKLVLVEPVMMPGKPLEHIQLIYKFDTTQELIKLDKVTKKTEKELRDIVDYMVFLCDVMTNEMILLGSVFESKPNAKLPSKQNELDKKGMLKRMKECSDLFRLPPQ</sequence>
<organism evidence="1 2">
    <name type="scientific">Kazachstania africana (strain ATCC 22294 / BCRC 22015 / CBS 2517 / CECT 1963 / NBRC 1671 / NRRL Y-8276)</name>
    <name type="common">Yeast</name>
    <name type="synonym">Kluyveromyces africanus</name>
    <dbReference type="NCBI Taxonomy" id="1071382"/>
    <lineage>
        <taxon>Eukaryota</taxon>
        <taxon>Fungi</taxon>
        <taxon>Dikarya</taxon>
        <taxon>Ascomycota</taxon>
        <taxon>Saccharomycotina</taxon>
        <taxon>Saccharomycetes</taxon>
        <taxon>Saccharomycetales</taxon>
        <taxon>Saccharomycetaceae</taxon>
        <taxon>Kazachstania</taxon>
    </lineage>
</organism>
<dbReference type="FunCoup" id="H2AZQ5">
    <property type="interactions" value="96"/>
</dbReference>
<dbReference type="GeneID" id="13883491"/>
<dbReference type="Pfam" id="PF07961">
    <property type="entry name" value="MBA1"/>
    <property type="match status" value="1"/>
</dbReference>
<dbReference type="Gene3D" id="3.10.450.240">
    <property type="match status" value="1"/>
</dbReference>
<dbReference type="GO" id="GO:0032979">
    <property type="term" value="P:protein insertion into mitochondrial inner membrane from matrix"/>
    <property type="evidence" value="ECO:0007669"/>
    <property type="project" value="EnsemblFungi"/>
</dbReference>
<dbReference type="InterPro" id="IPR012483">
    <property type="entry name" value="Mba1_Saccharomycetales"/>
</dbReference>
<dbReference type="GO" id="GO:0070131">
    <property type="term" value="P:positive regulation of mitochondrial translation"/>
    <property type="evidence" value="ECO:0007669"/>
    <property type="project" value="EnsemblFungi"/>
</dbReference>
<protein>
    <recommendedName>
        <fullName evidence="3">MBA1-like protein</fullName>
    </recommendedName>
</protein>
<dbReference type="InParanoid" id="H2AZQ5"/>
<dbReference type="STRING" id="1071382.H2AZQ5"/>
<dbReference type="GO" id="GO:0005743">
    <property type="term" value="C:mitochondrial inner membrane"/>
    <property type="evidence" value="ECO:0007669"/>
    <property type="project" value="EnsemblFungi"/>
</dbReference>
<dbReference type="PANTHER" id="PTHR13333">
    <property type="entry name" value="M-AAA PROTEASE-INTERACTING PROTEIN 1, MITOCHONDRIAL"/>
    <property type="match status" value="1"/>
</dbReference>
<dbReference type="AlphaFoldDB" id="H2AZQ5"/>
<dbReference type="eggNOG" id="ENOG502QWPQ">
    <property type="taxonomic scope" value="Eukaryota"/>
</dbReference>
<dbReference type="Proteomes" id="UP000005220">
    <property type="component" value="Chromosome 9"/>
</dbReference>
<keyword evidence="2" id="KW-1185">Reference proteome</keyword>
<dbReference type="PANTHER" id="PTHR13333:SF5">
    <property type="entry name" value="M-AAA PROTEASE-INTERACTING PROTEIN 1, MITOCHONDRIAL"/>
    <property type="match status" value="1"/>
</dbReference>
<evidence type="ECO:0000313" key="1">
    <source>
        <dbReference type="EMBL" id="CCF59855.1"/>
    </source>
</evidence>
<dbReference type="PIRSF" id="PIRSF022613">
    <property type="entry name" value="MBA1"/>
    <property type="match status" value="1"/>
</dbReference>